<dbReference type="Proteomes" id="UP001054857">
    <property type="component" value="Unassembled WGS sequence"/>
</dbReference>
<gene>
    <name evidence="5" type="ORF">Agub_g12757</name>
</gene>
<evidence type="ECO:0000313" key="6">
    <source>
        <dbReference type="Proteomes" id="UP001054857"/>
    </source>
</evidence>
<evidence type="ECO:0000256" key="3">
    <source>
        <dbReference type="SAM" id="Phobius"/>
    </source>
</evidence>
<dbReference type="InterPro" id="IPR002550">
    <property type="entry name" value="CNNM"/>
</dbReference>
<dbReference type="Pfam" id="PF01595">
    <property type="entry name" value="CNNM"/>
    <property type="match status" value="1"/>
</dbReference>
<dbReference type="GO" id="GO:0030026">
    <property type="term" value="P:intracellular manganese ion homeostasis"/>
    <property type="evidence" value="ECO:0007669"/>
    <property type="project" value="TreeGrafter"/>
</dbReference>
<dbReference type="PROSITE" id="PS51846">
    <property type="entry name" value="CNNM"/>
    <property type="match status" value="1"/>
</dbReference>
<keyword evidence="6" id="KW-1185">Reference proteome</keyword>
<keyword evidence="2 3" id="KW-1133">Transmembrane helix</keyword>
<protein>
    <recommendedName>
        <fullName evidence="4">CNNM transmembrane domain-containing protein</fullName>
    </recommendedName>
</protein>
<organism evidence="5 6">
    <name type="scientific">Astrephomene gubernaculifera</name>
    <dbReference type="NCBI Taxonomy" id="47775"/>
    <lineage>
        <taxon>Eukaryota</taxon>
        <taxon>Viridiplantae</taxon>
        <taxon>Chlorophyta</taxon>
        <taxon>core chlorophytes</taxon>
        <taxon>Chlorophyceae</taxon>
        <taxon>CS clade</taxon>
        <taxon>Chlamydomonadales</taxon>
        <taxon>Astrephomenaceae</taxon>
        <taxon>Astrephomene</taxon>
    </lineage>
</organism>
<reference evidence="5 6" key="1">
    <citation type="journal article" date="2021" name="Sci. Rep.">
        <title>Genome sequencing of the multicellular alga Astrephomene provides insights into convergent evolution of germ-soma differentiation.</title>
        <authorList>
            <person name="Yamashita S."/>
            <person name="Yamamoto K."/>
            <person name="Matsuzaki R."/>
            <person name="Suzuki S."/>
            <person name="Yamaguchi H."/>
            <person name="Hirooka S."/>
            <person name="Minakuchi Y."/>
            <person name="Miyagishima S."/>
            <person name="Kawachi M."/>
            <person name="Toyoda A."/>
            <person name="Nozaki H."/>
        </authorList>
    </citation>
    <scope>NUCLEOTIDE SEQUENCE [LARGE SCALE GENOMIC DNA]</scope>
    <source>
        <strain evidence="5 6">NIES-4017</strain>
    </source>
</reference>
<proteinExistence type="predicted"/>
<dbReference type="AlphaFoldDB" id="A0AAD3E097"/>
<feature type="transmembrane region" description="Helical" evidence="3">
    <location>
        <begin position="26"/>
        <end position="53"/>
    </location>
</feature>
<evidence type="ECO:0000313" key="5">
    <source>
        <dbReference type="EMBL" id="GFR50492.1"/>
    </source>
</evidence>
<accession>A0AAD3E097</accession>
<dbReference type="PANTHER" id="PTHR12064:SF97">
    <property type="entry name" value="METAL TRANSPORTER CNNM-5"/>
    <property type="match status" value="1"/>
</dbReference>
<comment type="caution">
    <text evidence="5">The sequence shown here is derived from an EMBL/GenBank/DDBJ whole genome shotgun (WGS) entry which is preliminary data.</text>
</comment>
<dbReference type="InterPro" id="IPR045095">
    <property type="entry name" value="ACDP"/>
</dbReference>
<name>A0AAD3E097_9CHLO</name>
<dbReference type="EMBL" id="BMAR01000038">
    <property type="protein sequence ID" value="GFR50492.1"/>
    <property type="molecule type" value="Genomic_DNA"/>
</dbReference>
<evidence type="ECO:0000259" key="4">
    <source>
        <dbReference type="PROSITE" id="PS51846"/>
    </source>
</evidence>
<dbReference type="PANTHER" id="PTHR12064">
    <property type="entry name" value="METAL TRANSPORTER CNNM"/>
    <property type="match status" value="1"/>
</dbReference>
<dbReference type="GO" id="GO:0016020">
    <property type="term" value="C:membrane"/>
    <property type="evidence" value="ECO:0007669"/>
    <property type="project" value="UniProtKB-UniRule"/>
</dbReference>
<dbReference type="GO" id="GO:0010960">
    <property type="term" value="P:magnesium ion homeostasis"/>
    <property type="evidence" value="ECO:0007669"/>
    <property type="project" value="InterPro"/>
</dbReference>
<keyword evidence="1" id="KW-0677">Repeat</keyword>
<keyword evidence="2 3" id="KW-0812">Transmembrane</keyword>
<sequence length="119" mass="12953">MTLLQRMLLGDDDDPSGSAHDNDFLFTLYICISLFLVVMAGLMSGLTLGLMSLDTVELEVLKRSGTPEERACAIKIMPVIKHQHFLLVTLLLCNAAATEVMRNPSSVGLHNARAEARPG</sequence>
<feature type="domain" description="CNNM transmembrane" evidence="4">
    <location>
        <begin position="22"/>
        <end position="119"/>
    </location>
</feature>
<keyword evidence="2 3" id="KW-0472">Membrane</keyword>
<evidence type="ECO:0000256" key="2">
    <source>
        <dbReference type="PROSITE-ProRule" id="PRU01193"/>
    </source>
</evidence>
<dbReference type="GO" id="GO:0005737">
    <property type="term" value="C:cytoplasm"/>
    <property type="evidence" value="ECO:0007669"/>
    <property type="project" value="TreeGrafter"/>
</dbReference>
<evidence type="ECO:0000256" key="1">
    <source>
        <dbReference type="ARBA" id="ARBA00022737"/>
    </source>
</evidence>